<dbReference type="GO" id="GO:0006412">
    <property type="term" value="P:translation"/>
    <property type="evidence" value="ECO:0007669"/>
    <property type="project" value="InterPro"/>
</dbReference>
<keyword evidence="6" id="KW-0687">Ribonucleoprotein</keyword>
<comment type="caution">
    <text evidence="10">The sequence shown here is derived from an EMBL/GenBank/DDBJ whole genome shotgun (WGS) entry which is preliminary data.</text>
</comment>
<sequence length="190" mass="22221">MAAPYGMTRLLGSFRRFEHALFQWMGFYPPPGFQAELVYDIQPVENHVNNQQSSTKSILQDIFDSILLAVPKSRRTAEKKRTRKMSMKGHYEYAIPKNNIIACLECGNWHEKETICGHCYQTVKTETEEMQEAMGLDALKYDAPRSEVVFLYDGEEQERPKYDGKYIVEMKKQRPEWFSKNLMTKAHNPK</sequence>
<dbReference type="SUPFAM" id="SSF57829">
    <property type="entry name" value="Zn-binding ribosomal proteins"/>
    <property type="match status" value="1"/>
</dbReference>
<evidence type="ECO:0000256" key="7">
    <source>
        <dbReference type="ARBA" id="ARBA00039935"/>
    </source>
</evidence>
<evidence type="ECO:0000256" key="6">
    <source>
        <dbReference type="ARBA" id="ARBA00023274"/>
    </source>
</evidence>
<protein>
    <recommendedName>
        <fullName evidence="7">Large ribosomal subunit protein bL32m</fullName>
    </recommendedName>
    <alternativeName>
        <fullName evidence="8">39S ribosomal protein L32, mitochondrial</fullName>
    </alternativeName>
</protein>
<evidence type="ECO:0000313" key="11">
    <source>
        <dbReference type="Proteomes" id="UP001347796"/>
    </source>
</evidence>
<evidence type="ECO:0000256" key="5">
    <source>
        <dbReference type="ARBA" id="ARBA00023128"/>
    </source>
</evidence>
<proteinExistence type="inferred from homology"/>
<evidence type="ECO:0000256" key="4">
    <source>
        <dbReference type="ARBA" id="ARBA00022980"/>
    </source>
</evidence>
<dbReference type="GO" id="GO:0003735">
    <property type="term" value="F:structural constituent of ribosome"/>
    <property type="evidence" value="ECO:0007669"/>
    <property type="project" value="InterPro"/>
</dbReference>
<dbReference type="InterPro" id="IPR051991">
    <property type="entry name" value="Mitoribosomal_protein_bL32"/>
</dbReference>
<dbReference type="Pfam" id="PF01783">
    <property type="entry name" value="Ribosomal_L32p"/>
    <property type="match status" value="1"/>
</dbReference>
<evidence type="ECO:0000256" key="2">
    <source>
        <dbReference type="ARBA" id="ARBA00008560"/>
    </source>
</evidence>
<comment type="function">
    <text evidence="9">Component of the mitochondrial large ribosomal subunit (mt-LSU). The mitochondrial ribosome (mitoribosome) is a large ribonucleoprotein complex responsible for the synthesis of proteins inside mitochondria.</text>
</comment>
<dbReference type="PANTHER" id="PTHR21026">
    <property type="entry name" value="39S RIBOSOMAL PROTEIN L32, MITOCHONDRIAL"/>
    <property type="match status" value="1"/>
</dbReference>
<evidence type="ECO:0000256" key="3">
    <source>
        <dbReference type="ARBA" id="ARBA00022946"/>
    </source>
</evidence>
<comment type="subcellular location">
    <subcellularLocation>
        <location evidence="1">Mitochondrion</location>
    </subcellularLocation>
</comment>
<evidence type="ECO:0000256" key="8">
    <source>
        <dbReference type="ARBA" id="ARBA00042577"/>
    </source>
</evidence>
<keyword evidence="4" id="KW-0689">Ribosomal protein</keyword>
<evidence type="ECO:0000313" key="10">
    <source>
        <dbReference type="EMBL" id="KAK6182175.1"/>
    </source>
</evidence>
<evidence type="ECO:0000256" key="1">
    <source>
        <dbReference type="ARBA" id="ARBA00004173"/>
    </source>
</evidence>
<keyword evidence="11" id="KW-1185">Reference proteome</keyword>
<organism evidence="10 11">
    <name type="scientific">Patella caerulea</name>
    <name type="common">Rayed Mediterranean limpet</name>
    <dbReference type="NCBI Taxonomy" id="87958"/>
    <lineage>
        <taxon>Eukaryota</taxon>
        <taxon>Metazoa</taxon>
        <taxon>Spiralia</taxon>
        <taxon>Lophotrochozoa</taxon>
        <taxon>Mollusca</taxon>
        <taxon>Gastropoda</taxon>
        <taxon>Patellogastropoda</taxon>
        <taxon>Patelloidea</taxon>
        <taxon>Patellidae</taxon>
        <taxon>Patella</taxon>
    </lineage>
</organism>
<gene>
    <name evidence="10" type="ORF">SNE40_009915</name>
</gene>
<keyword evidence="5" id="KW-0496">Mitochondrion</keyword>
<dbReference type="AlphaFoldDB" id="A0AAN8Q3W0"/>
<dbReference type="InterPro" id="IPR011332">
    <property type="entry name" value="Ribosomal_zn-bd"/>
</dbReference>
<dbReference type="InterPro" id="IPR002677">
    <property type="entry name" value="Ribosomal_bL32"/>
</dbReference>
<comment type="similarity">
    <text evidence="2">Belongs to the bacterial ribosomal protein bL32 family.</text>
</comment>
<evidence type="ECO:0000256" key="9">
    <source>
        <dbReference type="ARBA" id="ARBA00045766"/>
    </source>
</evidence>
<reference evidence="10 11" key="1">
    <citation type="submission" date="2024-01" db="EMBL/GenBank/DDBJ databases">
        <title>The genome of the rayed Mediterranean limpet Patella caerulea (Linnaeus, 1758).</title>
        <authorList>
            <person name="Anh-Thu Weber A."/>
            <person name="Halstead-Nussloch G."/>
        </authorList>
    </citation>
    <scope>NUCLEOTIDE SEQUENCE [LARGE SCALE GENOMIC DNA]</scope>
    <source>
        <strain evidence="10">AATW-2023a</strain>
        <tissue evidence="10">Whole specimen</tissue>
    </source>
</reference>
<accession>A0AAN8Q3W0</accession>
<dbReference type="Proteomes" id="UP001347796">
    <property type="component" value="Unassembled WGS sequence"/>
</dbReference>
<dbReference type="PANTHER" id="PTHR21026:SF2">
    <property type="entry name" value="LARGE RIBOSOMAL SUBUNIT PROTEIN BL32M"/>
    <property type="match status" value="1"/>
</dbReference>
<dbReference type="EMBL" id="JAZGQO010000007">
    <property type="protein sequence ID" value="KAK6182175.1"/>
    <property type="molecule type" value="Genomic_DNA"/>
</dbReference>
<keyword evidence="3" id="KW-0809">Transit peptide</keyword>
<name>A0AAN8Q3W0_PATCE</name>
<dbReference type="GO" id="GO:0005762">
    <property type="term" value="C:mitochondrial large ribosomal subunit"/>
    <property type="evidence" value="ECO:0007669"/>
    <property type="project" value="TreeGrafter"/>
</dbReference>